<proteinExistence type="predicted"/>
<dbReference type="Proteomes" id="UP000295063">
    <property type="component" value="Unassembled WGS sequence"/>
</dbReference>
<evidence type="ECO:0000256" key="1">
    <source>
        <dbReference type="SAM" id="MobiDB-lite"/>
    </source>
</evidence>
<keyword evidence="3" id="KW-1185">Reference proteome</keyword>
<comment type="caution">
    <text evidence="2">The sequence shown here is derived from an EMBL/GenBank/DDBJ whole genome shotgun (WGS) entry which is preliminary data.</text>
</comment>
<evidence type="ECO:0000313" key="2">
    <source>
        <dbReference type="EMBL" id="TCL39457.1"/>
    </source>
</evidence>
<dbReference type="OrthoDB" id="1684730at2"/>
<reference evidence="2 3" key="1">
    <citation type="submission" date="2019-03" db="EMBL/GenBank/DDBJ databases">
        <title>Genomic Encyclopedia of Type Strains, Phase IV (KMG-IV): sequencing the most valuable type-strain genomes for metagenomic binning, comparative biology and taxonomic classification.</title>
        <authorList>
            <person name="Goeker M."/>
        </authorList>
    </citation>
    <scope>NUCLEOTIDE SEQUENCE [LARGE SCALE GENOMIC DNA]</scope>
    <source>
        <strain evidence="2 3">DSM 15969</strain>
    </source>
</reference>
<sequence>MNKKIIPYVIGGLVISSVAFGFSGMTNAAEKSQLPAAMQSEHMGTMDTKAMADRMNSPEMQEQCAAMLQSPEMQQAMKNMLKTPQMQGIMKQMLQQDMEFHLVMSDLVNSVDMSSDHSMTESGTPMSGHSDHHSN</sequence>
<gene>
    <name evidence="2" type="ORF">EV210_102373</name>
</gene>
<dbReference type="AlphaFoldDB" id="A0A4R1Q572"/>
<protein>
    <submittedName>
        <fullName evidence="2">Uncharacterized protein</fullName>
    </submittedName>
</protein>
<organism evidence="2 3">
    <name type="scientific">Anaerospora hongkongensis</name>
    <dbReference type="NCBI Taxonomy" id="244830"/>
    <lineage>
        <taxon>Bacteria</taxon>
        <taxon>Bacillati</taxon>
        <taxon>Bacillota</taxon>
        <taxon>Negativicutes</taxon>
        <taxon>Selenomonadales</taxon>
        <taxon>Sporomusaceae</taxon>
        <taxon>Anaerospora</taxon>
    </lineage>
</organism>
<dbReference type="EMBL" id="SLUI01000002">
    <property type="protein sequence ID" value="TCL39457.1"/>
    <property type="molecule type" value="Genomic_DNA"/>
</dbReference>
<evidence type="ECO:0000313" key="3">
    <source>
        <dbReference type="Proteomes" id="UP000295063"/>
    </source>
</evidence>
<dbReference type="RefSeq" id="WP_132076007.1">
    <property type="nucleotide sequence ID" value="NZ_SLUI01000002.1"/>
</dbReference>
<accession>A0A4R1Q572</accession>
<feature type="region of interest" description="Disordered" evidence="1">
    <location>
        <begin position="113"/>
        <end position="135"/>
    </location>
</feature>
<name>A0A4R1Q572_9FIRM</name>